<dbReference type="AlphaFoldDB" id="A0A1I1PAR4"/>
<gene>
    <name evidence="2" type="ORF">SAMN04488094_113111</name>
</gene>
<evidence type="ECO:0000313" key="2">
    <source>
        <dbReference type="EMBL" id="SFD03060.1"/>
    </source>
</evidence>
<evidence type="ECO:0000313" key="3">
    <source>
        <dbReference type="Proteomes" id="UP000198728"/>
    </source>
</evidence>
<keyword evidence="1" id="KW-0812">Transmembrane</keyword>
<evidence type="ECO:0000256" key="1">
    <source>
        <dbReference type="SAM" id="Phobius"/>
    </source>
</evidence>
<organism evidence="2 3">
    <name type="scientific">Tropicimonas isoalkanivorans</name>
    <dbReference type="NCBI Taxonomy" id="441112"/>
    <lineage>
        <taxon>Bacteria</taxon>
        <taxon>Pseudomonadati</taxon>
        <taxon>Pseudomonadota</taxon>
        <taxon>Alphaproteobacteria</taxon>
        <taxon>Rhodobacterales</taxon>
        <taxon>Roseobacteraceae</taxon>
        <taxon>Tropicimonas</taxon>
    </lineage>
</organism>
<protein>
    <submittedName>
        <fullName evidence="2">Uncharacterized protein</fullName>
    </submittedName>
</protein>
<sequence>MIRSIALTSLVFLPTPVLAFDFGFVRGPDWMDAYLLPLIVVFAITFGLTLVMKPRGVPVNQMYRHFSEFSPAGRMIYAFSGLAFFVIMGLVFLGMGLQRAAEAGL</sequence>
<dbReference type="OrthoDB" id="8399646at2"/>
<dbReference type="EMBL" id="FOLG01000013">
    <property type="protein sequence ID" value="SFD03060.1"/>
    <property type="molecule type" value="Genomic_DNA"/>
</dbReference>
<feature type="transmembrane region" description="Helical" evidence="1">
    <location>
        <begin position="75"/>
        <end position="97"/>
    </location>
</feature>
<name>A0A1I1PAR4_9RHOB</name>
<reference evidence="2 3" key="1">
    <citation type="submission" date="2016-10" db="EMBL/GenBank/DDBJ databases">
        <authorList>
            <person name="de Groot N.N."/>
        </authorList>
    </citation>
    <scope>NUCLEOTIDE SEQUENCE [LARGE SCALE GENOMIC DNA]</scope>
    <source>
        <strain evidence="2 3">DSM 19548</strain>
    </source>
</reference>
<proteinExistence type="predicted"/>
<dbReference type="RefSeq" id="WP_143089908.1">
    <property type="nucleotide sequence ID" value="NZ_FOLG01000013.1"/>
</dbReference>
<feature type="transmembrane region" description="Helical" evidence="1">
    <location>
        <begin position="35"/>
        <end position="54"/>
    </location>
</feature>
<accession>A0A1I1PAR4</accession>
<keyword evidence="1" id="KW-0472">Membrane</keyword>
<dbReference type="Proteomes" id="UP000198728">
    <property type="component" value="Unassembled WGS sequence"/>
</dbReference>
<keyword evidence="3" id="KW-1185">Reference proteome</keyword>
<keyword evidence="1" id="KW-1133">Transmembrane helix</keyword>